<proteinExistence type="predicted"/>
<protein>
    <submittedName>
        <fullName evidence="2">Uncharacterized protein</fullName>
    </submittedName>
</protein>
<sequence>LGLHTAGALPAKRRGSGRRPLEEAEELLLRRLLPAGRDFGRGAHHAAARVHALDLLLRQSAGVAPHLLVVREAVALRARGEVVALGAAAPVQGLPEEADVGLDVVVLLVRRELALLLRFAVVVGRHAEARLHPALLALEVRVVPGPAALHVGHVLQRDVALAHLVGVHGEQMRRLAALHRVDERVEGAALEAARAARAEVLARALLLFFILDLLPLGGGHACASSTGEFCCASRASPRPAVAQAPRRRRGGHDAAGGGV</sequence>
<evidence type="ECO:0000313" key="2">
    <source>
        <dbReference type="EMBL" id="CAH0364491.1"/>
    </source>
</evidence>
<feature type="non-terminal residue" evidence="2">
    <location>
        <position position="1"/>
    </location>
</feature>
<reference evidence="2" key="1">
    <citation type="submission" date="2021-11" db="EMBL/GenBank/DDBJ databases">
        <authorList>
            <consortium name="Genoscope - CEA"/>
            <person name="William W."/>
        </authorList>
    </citation>
    <scope>NUCLEOTIDE SEQUENCE</scope>
</reference>
<evidence type="ECO:0000256" key="1">
    <source>
        <dbReference type="SAM" id="MobiDB-lite"/>
    </source>
</evidence>
<feature type="region of interest" description="Disordered" evidence="1">
    <location>
        <begin position="240"/>
        <end position="259"/>
    </location>
</feature>
<dbReference type="EMBL" id="CAKKNE010000001">
    <property type="protein sequence ID" value="CAH0364491.1"/>
    <property type="molecule type" value="Genomic_DNA"/>
</dbReference>
<keyword evidence="3" id="KW-1185">Reference proteome</keyword>
<comment type="caution">
    <text evidence="2">The sequence shown here is derived from an EMBL/GenBank/DDBJ whole genome shotgun (WGS) entry which is preliminary data.</text>
</comment>
<gene>
    <name evidence="2" type="ORF">PECAL_1P08560</name>
</gene>
<dbReference type="Proteomes" id="UP000789595">
    <property type="component" value="Unassembled WGS sequence"/>
</dbReference>
<accession>A0A8J2S799</accession>
<evidence type="ECO:0000313" key="3">
    <source>
        <dbReference type="Proteomes" id="UP000789595"/>
    </source>
</evidence>
<name>A0A8J2S799_9STRA</name>
<organism evidence="2 3">
    <name type="scientific">Pelagomonas calceolata</name>
    <dbReference type="NCBI Taxonomy" id="35677"/>
    <lineage>
        <taxon>Eukaryota</taxon>
        <taxon>Sar</taxon>
        <taxon>Stramenopiles</taxon>
        <taxon>Ochrophyta</taxon>
        <taxon>Pelagophyceae</taxon>
        <taxon>Pelagomonadales</taxon>
        <taxon>Pelagomonadaceae</taxon>
        <taxon>Pelagomonas</taxon>
    </lineage>
</organism>
<dbReference type="AlphaFoldDB" id="A0A8J2S799"/>